<evidence type="ECO:0000313" key="3">
    <source>
        <dbReference type="Proteomes" id="UP000188145"/>
    </source>
</evidence>
<dbReference type="NCBIfam" id="NF008528">
    <property type="entry name" value="PRK11463.1-2"/>
    <property type="match status" value="1"/>
</dbReference>
<dbReference type="STRING" id="1332264.BW730_05450"/>
<keyword evidence="1" id="KW-1133">Transmembrane helix</keyword>
<keyword evidence="1" id="KW-0812">Transmembrane</keyword>
<organism evidence="2 3">
    <name type="scientific">Tessaracoccus aquimaris</name>
    <dbReference type="NCBI Taxonomy" id="1332264"/>
    <lineage>
        <taxon>Bacteria</taxon>
        <taxon>Bacillati</taxon>
        <taxon>Actinomycetota</taxon>
        <taxon>Actinomycetes</taxon>
        <taxon>Propionibacteriales</taxon>
        <taxon>Propionibacteriaceae</taxon>
        <taxon>Tessaracoccus</taxon>
    </lineage>
</organism>
<dbReference type="EMBL" id="CP019606">
    <property type="protein sequence ID" value="AQP47045.1"/>
    <property type="molecule type" value="Genomic_DNA"/>
</dbReference>
<dbReference type="Proteomes" id="UP000188145">
    <property type="component" value="Chromosome"/>
</dbReference>
<protein>
    <recommendedName>
        <fullName evidence="4">FxsA protein</fullName>
    </recommendedName>
</protein>
<name>A0A1Q2CLU3_9ACTN</name>
<dbReference type="PANTHER" id="PTHR35335:SF1">
    <property type="entry name" value="UPF0716 PROTEIN FXSA"/>
    <property type="match status" value="1"/>
</dbReference>
<reference evidence="3" key="1">
    <citation type="submission" date="2017-02" db="EMBL/GenBank/DDBJ databases">
        <title>Tessaracoccus aquaemaris sp. nov., isolated from the intestine of a Korean rockfish, Sebastes schlegelii, in a marine aquaculture pond.</title>
        <authorList>
            <person name="Tak E.J."/>
            <person name="Bae J.-W."/>
        </authorList>
    </citation>
    <scope>NUCLEOTIDE SEQUENCE [LARGE SCALE GENOMIC DNA]</scope>
    <source>
        <strain evidence="3">NSG39</strain>
    </source>
</reference>
<evidence type="ECO:0008006" key="4">
    <source>
        <dbReference type="Google" id="ProtNLM"/>
    </source>
</evidence>
<dbReference type="Pfam" id="PF04186">
    <property type="entry name" value="FxsA"/>
    <property type="match status" value="1"/>
</dbReference>
<keyword evidence="3" id="KW-1185">Reference proteome</keyword>
<evidence type="ECO:0000256" key="1">
    <source>
        <dbReference type="SAM" id="Phobius"/>
    </source>
</evidence>
<dbReference type="InterPro" id="IPR007313">
    <property type="entry name" value="FxsA"/>
</dbReference>
<dbReference type="RefSeq" id="WP_077685366.1">
    <property type="nucleotide sequence ID" value="NZ_CP019606.1"/>
</dbReference>
<feature type="transmembrane region" description="Helical" evidence="1">
    <location>
        <begin position="7"/>
        <end position="29"/>
    </location>
</feature>
<proteinExistence type="predicted"/>
<dbReference type="AlphaFoldDB" id="A0A1Q2CLU3"/>
<feature type="transmembrane region" description="Helical" evidence="1">
    <location>
        <begin position="35"/>
        <end position="54"/>
    </location>
</feature>
<dbReference type="OrthoDB" id="9792788at2"/>
<sequence>MANRRGGLWLGLTGLGLLLYVIAEVAALIWVAGEIGWWTLLILLTTTVLGLFLLQREWRKTWKALSESLRSGQLPQGQMADASLVLTGGILLILPGLLSDVVGALLLLPFTRPFVKSAISWWAARTLQRSGNAPVVIKGETVAEAVTLIPEIAPDLGFAPREQDESVVIEGTIIDPEGQDSPRP</sequence>
<evidence type="ECO:0000313" key="2">
    <source>
        <dbReference type="EMBL" id="AQP47045.1"/>
    </source>
</evidence>
<keyword evidence="1" id="KW-0472">Membrane</keyword>
<dbReference type="KEGG" id="tes:BW730_05450"/>
<dbReference type="PANTHER" id="PTHR35335">
    <property type="entry name" value="UPF0716 PROTEIN FXSA"/>
    <property type="match status" value="1"/>
</dbReference>
<accession>A0A1Q2CLU3</accession>
<feature type="transmembrane region" description="Helical" evidence="1">
    <location>
        <begin position="84"/>
        <end position="110"/>
    </location>
</feature>
<dbReference type="GO" id="GO:0016020">
    <property type="term" value="C:membrane"/>
    <property type="evidence" value="ECO:0007669"/>
    <property type="project" value="InterPro"/>
</dbReference>
<gene>
    <name evidence="2" type="ORF">BW730_05450</name>
</gene>